<dbReference type="PANTHER" id="PTHR33119">
    <property type="entry name" value="IFI3P"/>
    <property type="match status" value="1"/>
</dbReference>
<sequence length="711" mass="82123">MTAAFDRTHRIDSAWLDRIGWLPKPPATPFRNRTTGDPDAPQPPLYVPGFFGCPVYVEKPAADRFAHGASDWSQPCLTLREVQMLRALNELTDIHDWSVPPFLDARQDTALKTDLINAKTWDWCRRELHDLAARYRQTKFITVFDSSSRICKSDTLVPPQLLAALQSAAPTLQSPACTNRRTHDSPSDLVDPSLFPLVHGLTRVLLDGTQVPLRESTAFIGRGQVTEPLLVMRPAGRGSDELRETYLSDMAGRLKDDANKARFYRGSERFQWLPCDVQFTDEGRNGVEILSYINNLHPGHHHSLYRAIEEAISLSIEPWNEVLAYTGRPRTPPRIRTYGVEWWPENPWWAHEDLLKRLDKMTQDEKKSNTEYQRVLGLIEEYSRLPRYGETSEMLQLDEHQRQSLYTRVSSMSFPQSYWKHPEPGDSFTYDEWRKGQSGRPIIGGCERRPLSELPPEKTRFTPRFDYPDHDFYNISLRDQFRDNGLQVVVRIASIDLDQQTRNHPGTEWKVNGFLNEHIVATSLIFFDIQNVTQSSMSFRVEADLDDSEHQYEGYNFEEIAAMYGFEYEQLEDGEAIQELGQVKIVQGRMIAYPNTLQHRWDAFELAPGASAGHVRYLEMHLVDPHYRLISTANVPPQQHEWWYEAGPGRIDWAAYRMPREIVSNIANYVGEWPMGVCETLDIKREMDEERRIAMEAVMAGVVRYQFYGPL</sequence>
<evidence type="ECO:0000313" key="3">
    <source>
        <dbReference type="EMBL" id="KAI1872592.1"/>
    </source>
</evidence>
<proteinExistence type="predicted"/>
<dbReference type="InterPro" id="IPR025340">
    <property type="entry name" value="DUF4246"/>
</dbReference>
<feature type="domain" description="DUF4246" evidence="2">
    <location>
        <begin position="51"/>
        <end position="98"/>
    </location>
</feature>
<evidence type="ECO:0000259" key="1">
    <source>
        <dbReference type="Pfam" id="PF14033"/>
    </source>
</evidence>
<dbReference type="Proteomes" id="UP000829685">
    <property type="component" value="Unassembled WGS sequence"/>
</dbReference>
<accession>A0A9P9WPA4</accession>
<name>A0A9P9WPA4_9PEZI</name>
<dbReference type="EMBL" id="JAFIMR010000011">
    <property type="protein sequence ID" value="KAI1872592.1"/>
    <property type="molecule type" value="Genomic_DNA"/>
</dbReference>
<protein>
    <submittedName>
        <fullName evidence="3">Uncharacterized protein</fullName>
    </submittedName>
</protein>
<dbReference type="InterPro" id="IPR049192">
    <property type="entry name" value="DUF4246_C"/>
</dbReference>
<feature type="domain" description="DUF4246" evidence="1">
    <location>
        <begin position="119"/>
        <end position="645"/>
    </location>
</feature>
<dbReference type="Pfam" id="PF21666">
    <property type="entry name" value="DUF4246_N"/>
    <property type="match status" value="1"/>
</dbReference>
<comment type="caution">
    <text evidence="3">The sequence shown here is derived from an EMBL/GenBank/DDBJ whole genome shotgun (WGS) entry which is preliminary data.</text>
</comment>
<evidence type="ECO:0000259" key="2">
    <source>
        <dbReference type="Pfam" id="PF21666"/>
    </source>
</evidence>
<dbReference type="PANTHER" id="PTHR33119:SF1">
    <property type="entry name" value="FE2OG DIOXYGENASE DOMAIN-CONTAINING PROTEIN"/>
    <property type="match status" value="1"/>
</dbReference>
<reference evidence="3" key="1">
    <citation type="submission" date="2021-03" db="EMBL/GenBank/DDBJ databases">
        <title>Revisited historic fungal species revealed as producer of novel bioactive compounds through whole genome sequencing and comparative genomics.</title>
        <authorList>
            <person name="Vignolle G.A."/>
            <person name="Hochenegger N."/>
            <person name="Mach R.L."/>
            <person name="Mach-Aigner A.R."/>
            <person name="Javad Rahimi M."/>
            <person name="Salim K.A."/>
            <person name="Chan C.M."/>
            <person name="Lim L.B.L."/>
            <person name="Cai F."/>
            <person name="Druzhinina I.S."/>
            <person name="U'Ren J.M."/>
            <person name="Derntl C."/>
        </authorList>
    </citation>
    <scope>NUCLEOTIDE SEQUENCE</scope>
    <source>
        <strain evidence="3">TUCIM 5799</strain>
    </source>
</reference>
<organism evidence="3 4">
    <name type="scientific">Neoarthrinium moseri</name>
    <dbReference type="NCBI Taxonomy" id="1658444"/>
    <lineage>
        <taxon>Eukaryota</taxon>
        <taxon>Fungi</taxon>
        <taxon>Dikarya</taxon>
        <taxon>Ascomycota</taxon>
        <taxon>Pezizomycotina</taxon>
        <taxon>Sordariomycetes</taxon>
        <taxon>Xylariomycetidae</taxon>
        <taxon>Amphisphaeriales</taxon>
        <taxon>Apiosporaceae</taxon>
        <taxon>Neoarthrinium</taxon>
    </lineage>
</organism>
<evidence type="ECO:0000313" key="4">
    <source>
        <dbReference type="Proteomes" id="UP000829685"/>
    </source>
</evidence>
<dbReference type="AlphaFoldDB" id="A0A9P9WPA4"/>
<dbReference type="InterPro" id="IPR049207">
    <property type="entry name" value="DUF4246_N"/>
</dbReference>
<dbReference type="Pfam" id="PF14033">
    <property type="entry name" value="DUF4246"/>
    <property type="match status" value="1"/>
</dbReference>
<keyword evidence="4" id="KW-1185">Reference proteome</keyword>
<gene>
    <name evidence="3" type="ORF">JX265_005472</name>
</gene>